<evidence type="ECO:0000313" key="2">
    <source>
        <dbReference type="Proteomes" id="UP000018418"/>
    </source>
</evidence>
<reference evidence="1 2" key="1">
    <citation type="submission" date="2013-10" db="EMBL/GenBank/DDBJ databases">
        <title>The Genome Sequence of Acinetobacter brisouii CIP 110357.</title>
        <authorList>
            <consortium name="The Broad Institute Genomics Platform"/>
            <consortium name="The Broad Institute Genome Sequencing Center for Infectious Disease"/>
            <person name="Cerqueira G."/>
            <person name="Feldgarden M."/>
            <person name="Courvalin P."/>
            <person name="Grillot-Courvalin C."/>
            <person name="Clermont D."/>
            <person name="Rocha E."/>
            <person name="Yoon E.-J."/>
            <person name="Nemec A."/>
            <person name="Young S.K."/>
            <person name="Zeng Q."/>
            <person name="Gargeya S."/>
            <person name="Fitzgerald M."/>
            <person name="Abouelleil A."/>
            <person name="Alvarado L."/>
            <person name="Berlin A.M."/>
            <person name="Chapman S.B."/>
            <person name="Gainer-Dewar J."/>
            <person name="Goldberg J."/>
            <person name="Gnerre S."/>
            <person name="Griggs A."/>
            <person name="Gujja S."/>
            <person name="Hansen M."/>
            <person name="Howarth C."/>
            <person name="Imamovic A."/>
            <person name="Ireland A."/>
            <person name="Larimer J."/>
            <person name="McCowan C."/>
            <person name="Murphy C."/>
            <person name="Pearson M."/>
            <person name="Poon T.W."/>
            <person name="Priest M."/>
            <person name="Roberts A."/>
            <person name="Saif S."/>
            <person name="Shea T."/>
            <person name="Sykes S."/>
            <person name="Wortman J."/>
            <person name="Nusbaum C."/>
            <person name="Birren B."/>
        </authorList>
    </citation>
    <scope>NUCLEOTIDE SEQUENCE [LARGE SCALE GENOMIC DNA]</scope>
    <source>
        <strain evidence="1 2">CIP 110357</strain>
    </source>
</reference>
<comment type="caution">
    <text evidence="1">The sequence shown here is derived from an EMBL/GenBank/DDBJ whole genome shotgun (WGS) entry which is preliminary data.</text>
</comment>
<gene>
    <name evidence="1" type="ORF">P255_01132</name>
</gene>
<accession>V2UTU9</accession>
<name>V2UTU9_9GAMM</name>
<evidence type="ECO:0000313" key="1">
    <source>
        <dbReference type="EMBL" id="ESK52036.1"/>
    </source>
</evidence>
<dbReference type="EMBL" id="AYEU01000004">
    <property type="protein sequence ID" value="ESK52036.1"/>
    <property type="molecule type" value="Genomic_DNA"/>
</dbReference>
<proteinExistence type="predicted"/>
<dbReference type="RefSeq" id="WP_004901346.1">
    <property type="nucleotide sequence ID" value="NZ_BBTI01000012.1"/>
</dbReference>
<dbReference type="AlphaFoldDB" id="V2UTU9"/>
<dbReference type="OrthoDB" id="6693781at2"/>
<dbReference type="HOGENOM" id="CLU_187368_0_0_6"/>
<keyword evidence="2" id="KW-1185">Reference proteome</keyword>
<sequence>MRTIHIQVKDQFDVYHMAKAVLKELADREDSEQYSLEQKVDFIEIYGERILPSTELLFQSEANCKIYKVIEN</sequence>
<dbReference type="STRING" id="396323.VH98_06665"/>
<dbReference type="Proteomes" id="UP000018418">
    <property type="component" value="Unassembled WGS sequence"/>
</dbReference>
<dbReference type="PATRIC" id="fig|1341683.3.peg.1121"/>
<protein>
    <submittedName>
        <fullName evidence="1">Uncharacterized protein</fullName>
    </submittedName>
</protein>
<organism evidence="1 2">
    <name type="scientific">Acinetobacter brisouii CIP 110357</name>
    <dbReference type="NCBI Taxonomy" id="1341683"/>
    <lineage>
        <taxon>Bacteria</taxon>
        <taxon>Pseudomonadati</taxon>
        <taxon>Pseudomonadota</taxon>
        <taxon>Gammaproteobacteria</taxon>
        <taxon>Moraxellales</taxon>
        <taxon>Moraxellaceae</taxon>
        <taxon>Acinetobacter</taxon>
    </lineage>
</organism>